<dbReference type="Gene3D" id="3.30.70.980">
    <property type="match status" value="2"/>
</dbReference>
<keyword evidence="4 6" id="KW-0238">DNA-binding</keyword>
<dbReference type="InterPro" id="IPR017856">
    <property type="entry name" value="Integrase-like_N"/>
</dbReference>
<evidence type="ECO:0000313" key="10">
    <source>
        <dbReference type="EMBL" id="MFD1465819.1"/>
    </source>
</evidence>
<dbReference type="PANTHER" id="PTHR12532:SF6">
    <property type="entry name" value="TRANSCRIPTIONAL REGULATORY PROTEIN YEBC-RELATED"/>
    <property type="match status" value="1"/>
</dbReference>
<feature type="domain" description="TACO1/YebC-like N-terminal" evidence="9">
    <location>
        <begin position="5"/>
        <end position="75"/>
    </location>
</feature>
<dbReference type="InterPro" id="IPR048300">
    <property type="entry name" value="TACO1_YebC-like_2nd/3rd_dom"/>
</dbReference>
<protein>
    <recommendedName>
        <fullName evidence="6">Probable transcriptional regulatory protein ACFQ4L_07070</fullName>
    </recommendedName>
</protein>
<dbReference type="EMBL" id="JBHTOF010000084">
    <property type="protein sequence ID" value="MFD1465819.1"/>
    <property type="molecule type" value="Genomic_DNA"/>
</dbReference>
<accession>A0ABW4DMC2</accession>
<evidence type="ECO:0000256" key="2">
    <source>
        <dbReference type="ARBA" id="ARBA00022490"/>
    </source>
</evidence>
<comment type="caution">
    <text evidence="10">The sequence shown here is derived from an EMBL/GenBank/DDBJ whole genome shotgun (WGS) entry which is preliminary data.</text>
</comment>
<evidence type="ECO:0000256" key="3">
    <source>
        <dbReference type="ARBA" id="ARBA00023015"/>
    </source>
</evidence>
<dbReference type="HAMAP" id="MF_00693">
    <property type="entry name" value="Transcrip_reg_TACO1"/>
    <property type="match status" value="1"/>
</dbReference>
<comment type="similarity">
    <text evidence="1 6">Belongs to the TACO1 family.</text>
</comment>
<evidence type="ECO:0000256" key="1">
    <source>
        <dbReference type="ARBA" id="ARBA00008724"/>
    </source>
</evidence>
<evidence type="ECO:0000256" key="4">
    <source>
        <dbReference type="ARBA" id="ARBA00023125"/>
    </source>
</evidence>
<name>A0ABW4DMC2_9LACO</name>
<dbReference type="InterPro" id="IPR026564">
    <property type="entry name" value="Transcrip_reg_TACO1-like_dom3"/>
</dbReference>
<keyword evidence="3 6" id="KW-0805">Transcription regulation</keyword>
<dbReference type="Gene3D" id="1.10.10.200">
    <property type="match status" value="1"/>
</dbReference>
<dbReference type="NCBIfam" id="NF001030">
    <property type="entry name" value="PRK00110.1"/>
    <property type="match status" value="1"/>
</dbReference>
<sequence length="244" mass="27046">MSGHSKWHNIQGRKNAQDSKRGKIFQKLSREIYMAAKNGDPDPANNPSLRLVMDKARAANMPNDNIDRAIKKAQGAEGESYEEVTYEGYAPGGVAILVEGLTDNKNRTASNVRVAFTRNGGNLGASGSVSYMFDRRGYFAIDRTTTDADEDQMLEDVMDAGGDDLQTSDEAYEIYTNPKDFAGVRDSLEAKGYKFVRAELTMVPQNTTPVPADKVEQFDRMVDQLEDDDDVQNVYHAGELPDED</sequence>
<dbReference type="NCBIfam" id="NF009044">
    <property type="entry name" value="PRK12378.1"/>
    <property type="match status" value="1"/>
</dbReference>
<dbReference type="InterPro" id="IPR002876">
    <property type="entry name" value="Transcrip_reg_TACO1-like"/>
</dbReference>
<feature type="region of interest" description="Disordered" evidence="7">
    <location>
        <begin position="1"/>
        <end position="23"/>
    </location>
</feature>
<comment type="subcellular location">
    <subcellularLocation>
        <location evidence="6">Cytoplasm</location>
    </subcellularLocation>
</comment>
<feature type="domain" description="TACO1/YebC-like second and third" evidence="8">
    <location>
        <begin position="81"/>
        <end position="236"/>
    </location>
</feature>
<dbReference type="RefSeq" id="WP_125578648.1">
    <property type="nucleotide sequence ID" value="NZ_JBHTOF010000084.1"/>
</dbReference>
<evidence type="ECO:0000256" key="7">
    <source>
        <dbReference type="SAM" id="MobiDB-lite"/>
    </source>
</evidence>
<evidence type="ECO:0000259" key="8">
    <source>
        <dbReference type="Pfam" id="PF01709"/>
    </source>
</evidence>
<dbReference type="InterPro" id="IPR029072">
    <property type="entry name" value="YebC-like"/>
</dbReference>
<dbReference type="GO" id="GO:0003677">
    <property type="term" value="F:DNA binding"/>
    <property type="evidence" value="ECO:0007669"/>
    <property type="project" value="UniProtKB-KW"/>
</dbReference>
<keyword evidence="11" id="KW-1185">Reference proteome</keyword>
<keyword evidence="5 6" id="KW-0804">Transcription</keyword>
<evidence type="ECO:0000313" key="11">
    <source>
        <dbReference type="Proteomes" id="UP001597244"/>
    </source>
</evidence>
<dbReference type="Pfam" id="PF01709">
    <property type="entry name" value="Transcrip_reg"/>
    <property type="match status" value="1"/>
</dbReference>
<organism evidence="10 11">
    <name type="scientific">Lapidilactobacillus mulanensis</name>
    <dbReference type="NCBI Taxonomy" id="2485999"/>
    <lineage>
        <taxon>Bacteria</taxon>
        <taxon>Bacillati</taxon>
        <taxon>Bacillota</taxon>
        <taxon>Bacilli</taxon>
        <taxon>Lactobacillales</taxon>
        <taxon>Lactobacillaceae</taxon>
        <taxon>Lapidilactobacillus</taxon>
    </lineage>
</organism>
<evidence type="ECO:0000256" key="6">
    <source>
        <dbReference type="HAMAP-Rule" id="MF_00693"/>
    </source>
</evidence>
<dbReference type="InterPro" id="IPR049083">
    <property type="entry name" value="TACO1_YebC_N"/>
</dbReference>
<evidence type="ECO:0000256" key="5">
    <source>
        <dbReference type="ARBA" id="ARBA00023163"/>
    </source>
</evidence>
<dbReference type="Proteomes" id="UP001597244">
    <property type="component" value="Unassembled WGS sequence"/>
</dbReference>
<dbReference type="PANTHER" id="PTHR12532">
    <property type="entry name" value="TRANSLATIONAL ACTIVATOR OF CYTOCHROME C OXIDASE 1"/>
    <property type="match status" value="1"/>
</dbReference>
<reference evidence="11" key="1">
    <citation type="journal article" date="2019" name="Int. J. Syst. Evol. Microbiol.">
        <title>The Global Catalogue of Microorganisms (GCM) 10K type strain sequencing project: providing services to taxonomists for standard genome sequencing and annotation.</title>
        <authorList>
            <consortium name="The Broad Institute Genomics Platform"/>
            <consortium name="The Broad Institute Genome Sequencing Center for Infectious Disease"/>
            <person name="Wu L."/>
            <person name="Ma J."/>
        </authorList>
    </citation>
    <scope>NUCLEOTIDE SEQUENCE [LARGE SCALE GENOMIC DNA]</scope>
    <source>
        <strain evidence="11">CCM 8951</strain>
    </source>
</reference>
<dbReference type="Pfam" id="PF20772">
    <property type="entry name" value="TACO1_YebC_N"/>
    <property type="match status" value="1"/>
</dbReference>
<dbReference type="NCBIfam" id="TIGR01033">
    <property type="entry name" value="YebC/PmpR family DNA-binding transcriptional regulator"/>
    <property type="match status" value="1"/>
</dbReference>
<evidence type="ECO:0000259" key="9">
    <source>
        <dbReference type="Pfam" id="PF20772"/>
    </source>
</evidence>
<keyword evidence="2 6" id="KW-0963">Cytoplasm</keyword>
<dbReference type="SUPFAM" id="SSF75625">
    <property type="entry name" value="YebC-like"/>
    <property type="match status" value="1"/>
</dbReference>
<proteinExistence type="inferred from homology"/>
<gene>
    <name evidence="10" type="ORF">ACFQ4L_07070</name>
</gene>